<evidence type="ECO:0000256" key="1">
    <source>
        <dbReference type="ARBA" id="ARBA00004123"/>
    </source>
</evidence>
<dbReference type="PANTHER" id="PTHR12346">
    <property type="entry name" value="SIN3B-RELATED"/>
    <property type="match status" value="1"/>
</dbReference>
<name>A0A8S9GRI3_BRACR</name>
<evidence type="ECO:0000313" key="7">
    <source>
        <dbReference type="EMBL" id="KAF3610430.1"/>
    </source>
</evidence>
<comment type="subcellular location">
    <subcellularLocation>
        <location evidence="1 4">Nucleus</location>
    </subcellularLocation>
</comment>
<keyword evidence="8" id="KW-1185">Reference proteome</keyword>
<dbReference type="OrthoDB" id="10265969at2759"/>
<dbReference type="Pfam" id="PF02671">
    <property type="entry name" value="PAH"/>
    <property type="match status" value="4"/>
</dbReference>
<evidence type="ECO:0000256" key="2">
    <source>
        <dbReference type="ARBA" id="ARBA00022491"/>
    </source>
</evidence>
<dbReference type="PANTHER" id="PTHR12346:SF0">
    <property type="entry name" value="SIN3A, ISOFORM G"/>
    <property type="match status" value="1"/>
</dbReference>
<reference evidence="7 8" key="3">
    <citation type="journal article" date="2020" name="BMC Genomics">
        <title>Intraspecific diversification of the crop wild relative Brassica cretica Lam. using demographic model selection.</title>
        <authorList>
            <person name="Kioukis A."/>
            <person name="Michalopoulou V.A."/>
            <person name="Briers L."/>
            <person name="Pirintsos S."/>
            <person name="Studholme D.J."/>
            <person name="Pavlidis P."/>
            <person name="Sarris P.F."/>
        </authorList>
    </citation>
    <scope>NUCLEOTIDE SEQUENCE [LARGE SCALE GENOMIC DNA]</scope>
    <source>
        <strain evidence="8">cv. PFS-1207/04</strain>
        <strain evidence="7">PFS-1207/04</strain>
    </source>
</reference>
<proteinExistence type="predicted"/>
<protein>
    <recommendedName>
        <fullName evidence="9">Histone deacetylase interacting domain-containing protein</fullName>
    </recommendedName>
</protein>
<dbReference type="InterPro" id="IPR003822">
    <property type="entry name" value="PAH"/>
</dbReference>
<dbReference type="EMBL" id="QGKV02000297">
    <property type="protein sequence ID" value="KAF3610430.1"/>
    <property type="molecule type" value="Genomic_DNA"/>
</dbReference>
<feature type="region of interest" description="Disordered" evidence="5">
    <location>
        <begin position="417"/>
        <end position="437"/>
    </location>
</feature>
<evidence type="ECO:0000313" key="8">
    <source>
        <dbReference type="Proteomes" id="UP000266723"/>
    </source>
</evidence>
<keyword evidence="3 4" id="KW-0539">Nucleus</keyword>
<dbReference type="FunFam" id="1.20.1160.11:FF:000009">
    <property type="entry name" value="F3I6.18 protein"/>
    <property type="match status" value="1"/>
</dbReference>
<dbReference type="PROSITE" id="PS51477">
    <property type="entry name" value="PAH"/>
    <property type="match status" value="4"/>
</dbReference>
<dbReference type="InterPro" id="IPR039774">
    <property type="entry name" value="Sin3-like"/>
</dbReference>
<evidence type="ECO:0000256" key="4">
    <source>
        <dbReference type="PROSITE-ProRule" id="PRU00810"/>
    </source>
</evidence>
<organism evidence="6">
    <name type="scientific">Brassica cretica</name>
    <name type="common">Mustard</name>
    <dbReference type="NCBI Taxonomy" id="69181"/>
    <lineage>
        <taxon>Eukaryota</taxon>
        <taxon>Viridiplantae</taxon>
        <taxon>Streptophyta</taxon>
        <taxon>Embryophyta</taxon>
        <taxon>Tracheophyta</taxon>
        <taxon>Spermatophyta</taxon>
        <taxon>Magnoliopsida</taxon>
        <taxon>eudicotyledons</taxon>
        <taxon>Gunneridae</taxon>
        <taxon>Pentapetalae</taxon>
        <taxon>rosids</taxon>
        <taxon>malvids</taxon>
        <taxon>Brassicales</taxon>
        <taxon>Brassicaceae</taxon>
        <taxon>Brassiceae</taxon>
        <taxon>Brassica</taxon>
    </lineage>
</organism>
<dbReference type="AlphaFoldDB" id="A0A8S9GRI3"/>
<keyword evidence="2" id="KW-0678">Repressor</keyword>
<dbReference type="GO" id="GO:0003714">
    <property type="term" value="F:transcription corepressor activity"/>
    <property type="evidence" value="ECO:0007669"/>
    <property type="project" value="InterPro"/>
</dbReference>
<comment type="caution">
    <text evidence="6">The sequence shown here is derived from an EMBL/GenBank/DDBJ whole genome shotgun (WGS) entry which is preliminary data.</text>
</comment>
<evidence type="ECO:0008006" key="9">
    <source>
        <dbReference type="Google" id="ProtNLM"/>
    </source>
</evidence>
<dbReference type="Gene3D" id="1.20.1160.11">
    <property type="entry name" value="Paired amphipathic helix"/>
    <property type="match status" value="4"/>
</dbReference>
<dbReference type="FunFam" id="1.20.1160.11:FF:000001">
    <property type="entry name" value="Paired amphipathic helix protein Sin3"/>
    <property type="match status" value="1"/>
</dbReference>
<sequence length="512" mass="58895">MAGEGSKQNATRDDAYAYLRTVKNKFQNDREKYNDFLAIMNNFNAGRIDRNGCIEEVKELFKGHRDLISGFNVFLPGSLEIADWRDVGIEFADFSFQLAACFEDCCGVELGLRFIGGAGVSDVISWPISSSDFGVGSGWLVKIHIMGGGRVQPKNQMFSYAKQYIDNVKEALKDEPEKYQVFVDMLKYFTNHRRYDEATILATVDELLKDHPNLRLDFNNFLSPEAESIIIPPEAKSIIPPTAERTITPEAKSIIPPTAESIITRPEAERTIPPKAEETITPEAEETIIPEAEKTITPEAERTIPNEAERTIITPDANKQLSKYQTMVDRRVSRELTLDDDAHPYIASVKKAFCDEPGKYKEFLQILHAYSHLGKDVPSTTARMRELMKEHKKLFRRFRVFLPDHAKTTIILKVKSTIPPPQAEHHGTAQSNSKKRKRVEFDDTSFVDKLKIRFRSLDTHVVESFRKTMKKYEEGKKSKRKVYNKVLNLLYYHEDLTEDFTRYFKRQKYQLE</sequence>
<evidence type="ECO:0000256" key="5">
    <source>
        <dbReference type="SAM" id="MobiDB-lite"/>
    </source>
</evidence>
<evidence type="ECO:0000256" key="3">
    <source>
        <dbReference type="ARBA" id="ARBA00023242"/>
    </source>
</evidence>
<reference evidence="7" key="2">
    <citation type="submission" date="2019-12" db="EMBL/GenBank/DDBJ databases">
        <authorList>
            <person name="Studholme D.J."/>
            <person name="Sarris P."/>
        </authorList>
    </citation>
    <scope>NUCLEOTIDE SEQUENCE</scope>
    <source>
        <strain evidence="7">PFS-1207/04</strain>
        <tissue evidence="7">Leaf</tissue>
    </source>
</reference>
<dbReference type="EMBL" id="QGKY02001925">
    <property type="protein sequence ID" value="KAF2547076.1"/>
    <property type="molecule type" value="Genomic_DNA"/>
</dbReference>
<dbReference type="GO" id="GO:0000118">
    <property type="term" value="C:histone deacetylase complex"/>
    <property type="evidence" value="ECO:0007669"/>
    <property type="project" value="TreeGrafter"/>
</dbReference>
<dbReference type="GO" id="GO:0000785">
    <property type="term" value="C:chromatin"/>
    <property type="evidence" value="ECO:0007669"/>
    <property type="project" value="TreeGrafter"/>
</dbReference>
<evidence type="ECO:0000313" key="6">
    <source>
        <dbReference type="EMBL" id="KAF2547076.1"/>
    </source>
</evidence>
<dbReference type="InterPro" id="IPR036600">
    <property type="entry name" value="PAH_sf"/>
</dbReference>
<reference evidence="6" key="1">
    <citation type="submission" date="2019-12" db="EMBL/GenBank/DDBJ databases">
        <title>Genome sequencing and annotation of Brassica cretica.</title>
        <authorList>
            <person name="Studholme D.J."/>
            <person name="Sarris P.F."/>
        </authorList>
    </citation>
    <scope>NUCLEOTIDE SEQUENCE</scope>
    <source>
        <strain evidence="6">PFS-102/07</strain>
        <tissue evidence="6">Leaf</tissue>
    </source>
</reference>
<dbReference type="GO" id="GO:0000122">
    <property type="term" value="P:negative regulation of transcription by RNA polymerase II"/>
    <property type="evidence" value="ECO:0007669"/>
    <property type="project" value="TreeGrafter"/>
</dbReference>
<dbReference type="SUPFAM" id="SSF47762">
    <property type="entry name" value="PAH2 domain"/>
    <property type="match status" value="4"/>
</dbReference>
<dbReference type="Proteomes" id="UP000266723">
    <property type="component" value="Unassembled WGS sequence"/>
</dbReference>
<accession>A0A8S9GRI3</accession>
<gene>
    <name evidence="7" type="ORF">DY000_02046368</name>
    <name evidence="6" type="ORF">F2Q70_00020577</name>
</gene>